<sequence>MLITLAFLLLLFLFFFLMPRKWKKSKVPLADYLINGHHFSPEAALKASLTTKYLKKPENSELSTLISQRKCVDKLVPSILVLKSVSGSNASVAKLLKTSGWFWLHKPDSFKEFVKKVDEIGFDRKSKMFLPVILTIGSMSMETLELLKLKCFRSLGFKEDGIVSTFRRSPQTFVISKRKIREVTEVMLSRGNLDISVIVNNPWLLICNVEQRLKAWAKGF</sequence>
<proteinExistence type="predicted"/>
<comment type="caution">
    <text evidence="1">The sequence shown here is derived from an EMBL/GenBank/DDBJ whole genome shotgun (WGS) entry which is preliminary data.</text>
</comment>
<evidence type="ECO:0000313" key="1">
    <source>
        <dbReference type="EMBL" id="KAJ0086564.1"/>
    </source>
</evidence>
<keyword evidence="2" id="KW-1185">Reference proteome</keyword>
<dbReference type="Proteomes" id="UP001164250">
    <property type="component" value="Chromosome 10"/>
</dbReference>
<evidence type="ECO:0000313" key="2">
    <source>
        <dbReference type="Proteomes" id="UP001164250"/>
    </source>
</evidence>
<organism evidence="1 2">
    <name type="scientific">Pistacia atlantica</name>
    <dbReference type="NCBI Taxonomy" id="434234"/>
    <lineage>
        <taxon>Eukaryota</taxon>
        <taxon>Viridiplantae</taxon>
        <taxon>Streptophyta</taxon>
        <taxon>Embryophyta</taxon>
        <taxon>Tracheophyta</taxon>
        <taxon>Spermatophyta</taxon>
        <taxon>Magnoliopsida</taxon>
        <taxon>eudicotyledons</taxon>
        <taxon>Gunneridae</taxon>
        <taxon>Pentapetalae</taxon>
        <taxon>rosids</taxon>
        <taxon>malvids</taxon>
        <taxon>Sapindales</taxon>
        <taxon>Anacardiaceae</taxon>
        <taxon>Pistacia</taxon>
    </lineage>
</organism>
<accession>A0ACC1AIW5</accession>
<dbReference type="EMBL" id="CM047906">
    <property type="protein sequence ID" value="KAJ0086564.1"/>
    <property type="molecule type" value="Genomic_DNA"/>
</dbReference>
<reference evidence="2" key="1">
    <citation type="journal article" date="2023" name="G3 (Bethesda)">
        <title>Genome assembly and association tests identify interacting loci associated with vigor, precocity, and sex in interspecific pistachio rootstocks.</title>
        <authorList>
            <person name="Palmer W."/>
            <person name="Jacygrad E."/>
            <person name="Sagayaradj S."/>
            <person name="Cavanaugh K."/>
            <person name="Han R."/>
            <person name="Bertier L."/>
            <person name="Beede B."/>
            <person name="Kafkas S."/>
            <person name="Golino D."/>
            <person name="Preece J."/>
            <person name="Michelmore R."/>
        </authorList>
    </citation>
    <scope>NUCLEOTIDE SEQUENCE [LARGE SCALE GENOMIC DNA]</scope>
</reference>
<name>A0ACC1AIW5_9ROSI</name>
<gene>
    <name evidence="1" type="ORF">Patl1_08506</name>
</gene>
<protein>
    <submittedName>
        <fullName evidence="1">Uncharacterized protein</fullName>
    </submittedName>
</protein>